<feature type="compositionally biased region" description="Polar residues" evidence="1">
    <location>
        <begin position="336"/>
        <end position="348"/>
    </location>
</feature>
<dbReference type="RefSeq" id="XP_031577893.1">
    <property type="nucleotide sequence ID" value="XM_031721360.1"/>
</dbReference>
<evidence type="ECO:0008006" key="4">
    <source>
        <dbReference type="Google" id="ProtNLM"/>
    </source>
</evidence>
<organism evidence="2 3">
    <name type="scientific">Blastomyces gilchristii (strain SLH14081)</name>
    <name type="common">Blastomyces dermatitidis</name>
    <dbReference type="NCBI Taxonomy" id="559298"/>
    <lineage>
        <taxon>Eukaryota</taxon>
        <taxon>Fungi</taxon>
        <taxon>Dikarya</taxon>
        <taxon>Ascomycota</taxon>
        <taxon>Pezizomycotina</taxon>
        <taxon>Eurotiomycetes</taxon>
        <taxon>Eurotiomycetidae</taxon>
        <taxon>Onygenales</taxon>
        <taxon>Ajellomycetaceae</taxon>
        <taxon>Blastomyces</taxon>
    </lineage>
</organism>
<name>A0A179UKC0_BLAGS</name>
<evidence type="ECO:0000313" key="3">
    <source>
        <dbReference type="Proteomes" id="UP000002038"/>
    </source>
</evidence>
<accession>A0A179UKC0</accession>
<dbReference type="OrthoDB" id="5409522at2759"/>
<evidence type="ECO:0000313" key="2">
    <source>
        <dbReference type="EMBL" id="OAT07668.1"/>
    </source>
</evidence>
<reference evidence="3" key="1">
    <citation type="journal article" date="2015" name="PLoS Genet.">
        <title>The dynamic genome and transcriptome of the human fungal pathogen Blastomyces and close relative Emmonsia.</title>
        <authorList>
            <person name="Munoz J.F."/>
            <person name="Gauthier G.M."/>
            <person name="Desjardins C.A."/>
            <person name="Gallo J.E."/>
            <person name="Holder J."/>
            <person name="Sullivan T.D."/>
            <person name="Marty A.J."/>
            <person name="Carmen J.C."/>
            <person name="Chen Z."/>
            <person name="Ding L."/>
            <person name="Gujja S."/>
            <person name="Magrini V."/>
            <person name="Misas E."/>
            <person name="Mitreva M."/>
            <person name="Priest M."/>
            <person name="Saif S."/>
            <person name="Whiston E.A."/>
            <person name="Young S."/>
            <person name="Zeng Q."/>
            <person name="Goldman W.E."/>
            <person name="Mardis E.R."/>
            <person name="Taylor J.W."/>
            <person name="McEwen J.G."/>
            <person name="Clay O.K."/>
            <person name="Klein B.S."/>
            <person name="Cuomo C.A."/>
        </authorList>
    </citation>
    <scope>NUCLEOTIDE SEQUENCE [LARGE SCALE GENOMIC DNA]</scope>
    <source>
        <strain evidence="3">SLH14081</strain>
    </source>
</reference>
<protein>
    <recommendedName>
        <fullName evidence="4">Clr5 domain-containing protein</fullName>
    </recommendedName>
</protein>
<feature type="region of interest" description="Disordered" evidence="1">
    <location>
        <begin position="258"/>
        <end position="348"/>
    </location>
</feature>
<keyword evidence="3" id="KW-1185">Reference proteome</keyword>
<gene>
    <name evidence="2" type="ORF">BDBG_03708</name>
</gene>
<dbReference type="VEuPathDB" id="FungiDB:BDBG_03708"/>
<feature type="compositionally biased region" description="Polar residues" evidence="1">
    <location>
        <begin position="311"/>
        <end position="326"/>
    </location>
</feature>
<dbReference type="GeneID" id="8509810"/>
<sequence>MAEQRVNQYTSVSTAQSETASTVIHCQHSSPPEANHTCHHIETQSCSDENLPPLLFQLDPPTAPSTTPIPNLVENGQEVKDHDGAVIRDFPFLPRYISKRPLAWQLEYWMRLDSRLTYRDIKARMTVEKADLPSDNSLNMRREREARAPLGLSCWTIRRGAVTRAEIERVEKLNREQVRLNTTMDVEYSDKLADERAAVPERLRARNLAGTPPACYPLDMFLVNNLFHVPSTRLAEALALHEQLLEAVANSNVNNWRELPLDQLPPSWDRRRGNNRRADATAPDDASREAAPHQVQGTGGQANPSPVGPNDNDQQVGITRLLNPSQGPALPGAATLNDQFTGTGQTNISSGTAGYHTWEGVGDPQIPAAVGFPNEFGYGFGGMRHGLLGFRETFGSDNDFGYQPNPSVTANPGVDQEGYDPYIGHHLPASIPHNYNPFGPQQQQEMQPIVSSPQTTSPSGHRQPGPSMAQSDPQRSPGWMAPCSDDMDVSTPVNQEQDEEEFHRFNGSGPHSIRQNPAHRLNIDTDAIMQRNDPFRRLQERLAPVSSFEDFMEDEMGQ</sequence>
<dbReference type="Proteomes" id="UP000002038">
    <property type="component" value="Unassembled WGS sequence"/>
</dbReference>
<dbReference type="EMBL" id="GG657453">
    <property type="protein sequence ID" value="OAT07668.1"/>
    <property type="molecule type" value="Genomic_DNA"/>
</dbReference>
<feature type="region of interest" description="Disordered" evidence="1">
    <location>
        <begin position="398"/>
        <end position="492"/>
    </location>
</feature>
<feature type="compositionally biased region" description="Polar residues" evidence="1">
    <location>
        <begin position="439"/>
        <end position="460"/>
    </location>
</feature>
<evidence type="ECO:0000256" key="1">
    <source>
        <dbReference type="SAM" id="MobiDB-lite"/>
    </source>
</evidence>
<proteinExistence type="predicted"/>
<feature type="compositionally biased region" description="Basic and acidic residues" evidence="1">
    <location>
        <begin position="268"/>
        <end position="291"/>
    </location>
</feature>
<dbReference type="KEGG" id="bgh:BDBG_03708"/>
<dbReference type="AlphaFoldDB" id="A0A179UKC0"/>